<keyword evidence="2" id="KW-1185">Reference proteome</keyword>
<gene>
    <name evidence="1" type="ORF">AVEN_186490_1</name>
</gene>
<protein>
    <submittedName>
        <fullName evidence="1">Uncharacterized protein</fullName>
    </submittedName>
</protein>
<name>A0A4Y2ULK0_ARAVE</name>
<reference evidence="1 2" key="1">
    <citation type="journal article" date="2019" name="Sci. Rep.">
        <title>Orb-weaving spider Araneus ventricosus genome elucidates the spidroin gene catalogue.</title>
        <authorList>
            <person name="Kono N."/>
            <person name="Nakamura H."/>
            <person name="Ohtoshi R."/>
            <person name="Moran D.A.P."/>
            <person name="Shinohara A."/>
            <person name="Yoshida Y."/>
            <person name="Fujiwara M."/>
            <person name="Mori M."/>
            <person name="Tomita M."/>
            <person name="Arakawa K."/>
        </authorList>
    </citation>
    <scope>NUCLEOTIDE SEQUENCE [LARGE SCALE GENOMIC DNA]</scope>
</reference>
<evidence type="ECO:0000313" key="1">
    <source>
        <dbReference type="EMBL" id="GBO13738.1"/>
    </source>
</evidence>
<accession>A0A4Y2ULK0</accession>
<dbReference type="EMBL" id="BGPR01037990">
    <property type="protein sequence ID" value="GBO13738.1"/>
    <property type="molecule type" value="Genomic_DNA"/>
</dbReference>
<dbReference type="Proteomes" id="UP000499080">
    <property type="component" value="Unassembled WGS sequence"/>
</dbReference>
<comment type="caution">
    <text evidence="1">The sequence shown here is derived from an EMBL/GenBank/DDBJ whole genome shotgun (WGS) entry which is preliminary data.</text>
</comment>
<proteinExistence type="predicted"/>
<sequence>MVRLADRFAALYRKYQTNNSLVERMHPIRHWPWALPQLFKEIRSPFNRLLWMWGNWKSPTLNNEIPINFIISPQGNKTTIHNPLVEECPIQQTLMTKYRSSHQIPSD</sequence>
<dbReference type="AlphaFoldDB" id="A0A4Y2ULK0"/>
<organism evidence="1 2">
    <name type="scientific">Araneus ventricosus</name>
    <name type="common">Orbweaver spider</name>
    <name type="synonym">Epeira ventricosa</name>
    <dbReference type="NCBI Taxonomy" id="182803"/>
    <lineage>
        <taxon>Eukaryota</taxon>
        <taxon>Metazoa</taxon>
        <taxon>Ecdysozoa</taxon>
        <taxon>Arthropoda</taxon>
        <taxon>Chelicerata</taxon>
        <taxon>Arachnida</taxon>
        <taxon>Araneae</taxon>
        <taxon>Araneomorphae</taxon>
        <taxon>Entelegynae</taxon>
        <taxon>Araneoidea</taxon>
        <taxon>Araneidae</taxon>
        <taxon>Araneus</taxon>
    </lineage>
</organism>
<evidence type="ECO:0000313" key="2">
    <source>
        <dbReference type="Proteomes" id="UP000499080"/>
    </source>
</evidence>